<keyword evidence="2" id="KW-1185">Reference proteome</keyword>
<dbReference type="AlphaFoldDB" id="A0ABD0KE41"/>
<dbReference type="Proteomes" id="UP001519460">
    <property type="component" value="Unassembled WGS sequence"/>
</dbReference>
<protein>
    <submittedName>
        <fullName evidence="1">Uncharacterized protein</fullName>
    </submittedName>
</protein>
<sequence length="108" mass="12221">MTEHSECGLLLSTGWHGWFCAEKCCGIKAVQRRKMDGTEQRKLSCSDHYSESREAVLCSRVTMLQKCTTDTHENMACDESENIGDFITLFQGDCEASFHIDIPFKCSD</sequence>
<evidence type="ECO:0000313" key="2">
    <source>
        <dbReference type="Proteomes" id="UP001519460"/>
    </source>
</evidence>
<organism evidence="1 2">
    <name type="scientific">Batillaria attramentaria</name>
    <dbReference type="NCBI Taxonomy" id="370345"/>
    <lineage>
        <taxon>Eukaryota</taxon>
        <taxon>Metazoa</taxon>
        <taxon>Spiralia</taxon>
        <taxon>Lophotrochozoa</taxon>
        <taxon>Mollusca</taxon>
        <taxon>Gastropoda</taxon>
        <taxon>Caenogastropoda</taxon>
        <taxon>Sorbeoconcha</taxon>
        <taxon>Cerithioidea</taxon>
        <taxon>Batillariidae</taxon>
        <taxon>Batillaria</taxon>
    </lineage>
</organism>
<reference evidence="1 2" key="1">
    <citation type="journal article" date="2023" name="Sci. Data">
        <title>Genome assembly of the Korean intertidal mud-creeper Batillaria attramentaria.</title>
        <authorList>
            <person name="Patra A.K."/>
            <person name="Ho P.T."/>
            <person name="Jun S."/>
            <person name="Lee S.J."/>
            <person name="Kim Y."/>
            <person name="Won Y.J."/>
        </authorList>
    </citation>
    <scope>NUCLEOTIDE SEQUENCE [LARGE SCALE GENOMIC DNA]</scope>
    <source>
        <strain evidence="1">Wonlab-2016</strain>
    </source>
</reference>
<name>A0ABD0KE41_9CAEN</name>
<accession>A0ABD0KE41</accession>
<comment type="caution">
    <text evidence="1">The sequence shown here is derived from an EMBL/GenBank/DDBJ whole genome shotgun (WGS) entry which is preliminary data.</text>
</comment>
<gene>
    <name evidence="1" type="ORF">BaRGS_00023457</name>
</gene>
<proteinExistence type="predicted"/>
<evidence type="ECO:0000313" key="1">
    <source>
        <dbReference type="EMBL" id="KAK7485358.1"/>
    </source>
</evidence>
<dbReference type="EMBL" id="JACVVK020000196">
    <property type="protein sequence ID" value="KAK7485358.1"/>
    <property type="molecule type" value="Genomic_DNA"/>
</dbReference>